<protein>
    <submittedName>
        <fullName evidence="4">GNAT family N-acetyltransferase</fullName>
    </submittedName>
</protein>
<dbReference type="Proteomes" id="UP000321362">
    <property type="component" value="Chromosome"/>
</dbReference>
<dbReference type="Pfam" id="PF00583">
    <property type="entry name" value="Acetyltransf_1"/>
    <property type="match status" value="1"/>
</dbReference>
<dbReference type="KEGG" id="mgk:FSB76_25120"/>
<dbReference type="InterPro" id="IPR000182">
    <property type="entry name" value="GNAT_dom"/>
</dbReference>
<evidence type="ECO:0000256" key="1">
    <source>
        <dbReference type="ARBA" id="ARBA00022679"/>
    </source>
</evidence>
<dbReference type="EMBL" id="CP042437">
    <property type="protein sequence ID" value="QEC79072.1"/>
    <property type="molecule type" value="Genomic_DNA"/>
</dbReference>
<name>A0A5B8W822_9SPHI</name>
<organism evidence="4 5">
    <name type="scientific">Mucilaginibacter ginsenosidivorax</name>
    <dbReference type="NCBI Taxonomy" id="862126"/>
    <lineage>
        <taxon>Bacteria</taxon>
        <taxon>Pseudomonadati</taxon>
        <taxon>Bacteroidota</taxon>
        <taxon>Sphingobacteriia</taxon>
        <taxon>Sphingobacteriales</taxon>
        <taxon>Sphingobacteriaceae</taxon>
        <taxon>Mucilaginibacter</taxon>
    </lineage>
</organism>
<evidence type="ECO:0000259" key="3">
    <source>
        <dbReference type="PROSITE" id="PS51186"/>
    </source>
</evidence>
<dbReference type="AlphaFoldDB" id="A0A5B8W822"/>
<dbReference type="GO" id="GO:0016747">
    <property type="term" value="F:acyltransferase activity, transferring groups other than amino-acyl groups"/>
    <property type="evidence" value="ECO:0007669"/>
    <property type="project" value="InterPro"/>
</dbReference>
<evidence type="ECO:0000256" key="2">
    <source>
        <dbReference type="ARBA" id="ARBA00023315"/>
    </source>
</evidence>
<keyword evidence="5" id="KW-1185">Reference proteome</keyword>
<dbReference type="OrthoDB" id="9796381at2"/>
<evidence type="ECO:0000313" key="4">
    <source>
        <dbReference type="EMBL" id="QEC79072.1"/>
    </source>
</evidence>
<accession>A0A5B8W822</accession>
<feature type="domain" description="N-acetyltransferase" evidence="3">
    <location>
        <begin position="1"/>
        <end position="167"/>
    </location>
</feature>
<dbReference type="Gene3D" id="3.40.630.30">
    <property type="match status" value="1"/>
</dbReference>
<dbReference type="CDD" id="cd04301">
    <property type="entry name" value="NAT_SF"/>
    <property type="match status" value="1"/>
</dbReference>
<dbReference type="RefSeq" id="WP_147058314.1">
    <property type="nucleotide sequence ID" value="NZ_CP042437.1"/>
</dbReference>
<evidence type="ECO:0000313" key="5">
    <source>
        <dbReference type="Proteomes" id="UP000321362"/>
    </source>
</evidence>
<sequence length="171" mass="19202">MLIRLATLNDIPFIMEVIAALIPEMIASGNLQWDSTYPNTSVFKNDVDLGYLWVAEINGLVAGVAAITTKQEAEYTQVGWDINEEAIVTHRLAVSPNYRGLGIAAALLKQAEFEAARRGIKTLRIDTNTHNKATQKLFPKMGYVFAGEIGLNFRPGLRFYCYEKRLDQHIR</sequence>
<dbReference type="InterPro" id="IPR050832">
    <property type="entry name" value="Bact_Acetyltransf"/>
</dbReference>
<reference evidence="4 5" key="1">
    <citation type="journal article" date="2013" name="J. Microbiol.">
        <title>Mucilaginibacter ginsenosidivorax sp. nov., with ginsenoside converting activity isolated from sediment.</title>
        <authorList>
            <person name="Kim J.K."/>
            <person name="Choi T.E."/>
            <person name="Liu Q.M."/>
            <person name="Park H.Y."/>
            <person name="Yi T.H."/>
            <person name="Yoon M.H."/>
            <person name="Kim S.C."/>
            <person name="Im W.T."/>
        </authorList>
    </citation>
    <scope>NUCLEOTIDE SEQUENCE [LARGE SCALE GENOMIC DNA]</scope>
    <source>
        <strain evidence="4 5">KHI28</strain>
    </source>
</reference>
<keyword evidence="1 4" id="KW-0808">Transferase</keyword>
<proteinExistence type="predicted"/>
<dbReference type="PANTHER" id="PTHR43877">
    <property type="entry name" value="AMINOALKYLPHOSPHONATE N-ACETYLTRANSFERASE-RELATED-RELATED"/>
    <property type="match status" value="1"/>
</dbReference>
<dbReference type="SUPFAM" id="SSF55729">
    <property type="entry name" value="Acyl-CoA N-acyltransferases (Nat)"/>
    <property type="match status" value="1"/>
</dbReference>
<keyword evidence="2" id="KW-0012">Acyltransferase</keyword>
<dbReference type="InterPro" id="IPR016181">
    <property type="entry name" value="Acyl_CoA_acyltransferase"/>
</dbReference>
<dbReference type="PROSITE" id="PS51186">
    <property type="entry name" value="GNAT"/>
    <property type="match status" value="1"/>
</dbReference>
<gene>
    <name evidence="4" type="ORF">FSB76_25120</name>
</gene>